<feature type="region of interest" description="Disordered" evidence="1">
    <location>
        <begin position="1"/>
        <end position="33"/>
    </location>
</feature>
<dbReference type="Proteomes" id="UP000619788">
    <property type="component" value="Unassembled WGS sequence"/>
</dbReference>
<keyword evidence="2" id="KW-0472">Membrane</keyword>
<evidence type="ECO:0000256" key="1">
    <source>
        <dbReference type="SAM" id="MobiDB-lite"/>
    </source>
</evidence>
<feature type="transmembrane region" description="Helical" evidence="2">
    <location>
        <begin position="252"/>
        <end position="268"/>
    </location>
</feature>
<accession>A0A8J3SGT5</accession>
<feature type="transmembrane region" description="Helical" evidence="2">
    <location>
        <begin position="224"/>
        <end position="246"/>
    </location>
</feature>
<feature type="transmembrane region" description="Helical" evidence="2">
    <location>
        <begin position="198"/>
        <end position="217"/>
    </location>
</feature>
<organism evidence="3 4">
    <name type="scientific">Planobispora siamensis</name>
    <dbReference type="NCBI Taxonomy" id="936338"/>
    <lineage>
        <taxon>Bacteria</taxon>
        <taxon>Bacillati</taxon>
        <taxon>Actinomycetota</taxon>
        <taxon>Actinomycetes</taxon>
        <taxon>Streptosporangiales</taxon>
        <taxon>Streptosporangiaceae</taxon>
        <taxon>Planobispora</taxon>
    </lineage>
</organism>
<evidence type="ECO:0000313" key="4">
    <source>
        <dbReference type="Proteomes" id="UP000619788"/>
    </source>
</evidence>
<sequence length="377" mass="35846">MTRISGGFWPSLGGTAGRSVPTEGGPGRPVSAGGGEAVPVLVDGVGTPELAEAVGVPVLTEGAGSLTLADGVGVPVLAEGVGVPVLAEAVGEPVAVAVGGGAVLTLTVGVGLPGGGGIVPVTVGVGLPGGGIVPVTVGVGLPGGGDGGRLLMEGPGTPALRDAVGRAEGRTGSSVMSPMVIFGAEGSTGLFSGFADSFFVFSGAAFVFSGAGLVAVVRRAGGGAGFVVFFGGSGTACLGGPAVFLGGADDCFGGAAVFLVGAGFPLGLPGTKAVRTPPTAGRAVQPESPGSTARPSVVTVRQTRPVPPGAAAVSLSSPVPAAFSSPEAVTVSSSSEAGSSSPGIVIVLPSSEPVRESGASVFCEDWEVRAPAPAFRT</sequence>
<feature type="compositionally biased region" description="Gly residues" evidence="1">
    <location>
        <begin position="24"/>
        <end position="33"/>
    </location>
</feature>
<evidence type="ECO:0000256" key="2">
    <source>
        <dbReference type="SAM" id="Phobius"/>
    </source>
</evidence>
<keyword evidence="4" id="KW-1185">Reference proteome</keyword>
<comment type="caution">
    <text evidence="3">The sequence shown here is derived from an EMBL/GenBank/DDBJ whole genome shotgun (WGS) entry which is preliminary data.</text>
</comment>
<reference evidence="3 4" key="1">
    <citation type="submission" date="2021-01" db="EMBL/GenBank/DDBJ databases">
        <title>Whole genome shotgun sequence of Planobispora siamensis NBRC 107568.</title>
        <authorList>
            <person name="Komaki H."/>
            <person name="Tamura T."/>
        </authorList>
    </citation>
    <scope>NUCLEOTIDE SEQUENCE [LARGE SCALE GENOMIC DNA]</scope>
    <source>
        <strain evidence="3 4">NBRC 107568</strain>
    </source>
</reference>
<protein>
    <submittedName>
        <fullName evidence="3">Uncharacterized protein</fullName>
    </submittedName>
</protein>
<name>A0A8J3SGT5_9ACTN</name>
<gene>
    <name evidence="3" type="ORF">Psi01_36890</name>
</gene>
<proteinExistence type="predicted"/>
<dbReference type="EMBL" id="BOOJ01000030">
    <property type="protein sequence ID" value="GIH93059.1"/>
    <property type="molecule type" value="Genomic_DNA"/>
</dbReference>
<evidence type="ECO:0000313" key="3">
    <source>
        <dbReference type="EMBL" id="GIH93059.1"/>
    </source>
</evidence>
<keyword evidence="2" id="KW-1133">Transmembrane helix</keyword>
<keyword evidence="2" id="KW-0812">Transmembrane</keyword>
<dbReference type="AlphaFoldDB" id="A0A8J3SGT5"/>